<feature type="region of interest" description="Disordered" evidence="1">
    <location>
        <begin position="45"/>
        <end position="69"/>
    </location>
</feature>
<name>A0A914EH79_9BILA</name>
<dbReference type="WBParaSite" id="ACRNAN_scaffold808.g24275.t1">
    <property type="protein sequence ID" value="ACRNAN_scaffold808.g24275.t1"/>
    <property type="gene ID" value="ACRNAN_scaffold808.g24275"/>
</dbReference>
<dbReference type="Proteomes" id="UP000887540">
    <property type="component" value="Unplaced"/>
</dbReference>
<sequence>MKEKVSEYAEAAKEAIFGKPEDDTSGNHNDPQVLGLPIEETVSENLQEENEPSGRVLLENSGTHYSRET</sequence>
<evidence type="ECO:0000313" key="2">
    <source>
        <dbReference type="Proteomes" id="UP000887540"/>
    </source>
</evidence>
<evidence type="ECO:0000313" key="3">
    <source>
        <dbReference type="WBParaSite" id="ACRNAN_scaffold808.g24275.t1"/>
    </source>
</evidence>
<accession>A0A914EH79</accession>
<reference evidence="3" key="1">
    <citation type="submission" date="2022-11" db="UniProtKB">
        <authorList>
            <consortium name="WormBaseParasite"/>
        </authorList>
    </citation>
    <scope>IDENTIFICATION</scope>
</reference>
<keyword evidence="2" id="KW-1185">Reference proteome</keyword>
<protein>
    <submittedName>
        <fullName evidence="3">Uncharacterized protein</fullName>
    </submittedName>
</protein>
<proteinExistence type="predicted"/>
<dbReference type="AlphaFoldDB" id="A0A914EH79"/>
<evidence type="ECO:0000256" key="1">
    <source>
        <dbReference type="SAM" id="MobiDB-lite"/>
    </source>
</evidence>
<organism evidence="2 3">
    <name type="scientific">Acrobeloides nanus</name>
    <dbReference type="NCBI Taxonomy" id="290746"/>
    <lineage>
        <taxon>Eukaryota</taxon>
        <taxon>Metazoa</taxon>
        <taxon>Ecdysozoa</taxon>
        <taxon>Nematoda</taxon>
        <taxon>Chromadorea</taxon>
        <taxon>Rhabditida</taxon>
        <taxon>Tylenchina</taxon>
        <taxon>Cephalobomorpha</taxon>
        <taxon>Cephaloboidea</taxon>
        <taxon>Cephalobidae</taxon>
        <taxon>Acrobeloides</taxon>
    </lineage>
</organism>
<feature type="compositionally biased region" description="Polar residues" evidence="1">
    <location>
        <begin position="60"/>
        <end position="69"/>
    </location>
</feature>